<reference evidence="1 2" key="1">
    <citation type="submission" date="2019-03" db="EMBL/GenBank/DDBJ databases">
        <title>Genomic Encyclopedia of Type Strains, Phase III (KMG-III): the genomes of soil and plant-associated and newly described type strains.</title>
        <authorList>
            <person name="Whitman W."/>
        </authorList>
    </citation>
    <scope>NUCLEOTIDE SEQUENCE [LARGE SCALE GENOMIC DNA]</scope>
    <source>
        <strain evidence="1 2">VKM Ac-2527</strain>
    </source>
</reference>
<gene>
    <name evidence="1" type="ORF">EV643_104254</name>
</gene>
<dbReference type="Proteomes" id="UP000295388">
    <property type="component" value="Unassembled WGS sequence"/>
</dbReference>
<comment type="caution">
    <text evidence="1">The sequence shown here is derived from an EMBL/GenBank/DDBJ whole genome shotgun (WGS) entry which is preliminary data.</text>
</comment>
<dbReference type="EMBL" id="SNWQ01000004">
    <property type="protein sequence ID" value="TDO50756.1"/>
    <property type="molecule type" value="Genomic_DNA"/>
</dbReference>
<protein>
    <submittedName>
        <fullName evidence="1">Uncharacterized protein</fullName>
    </submittedName>
</protein>
<organism evidence="1 2">
    <name type="scientific">Kribbella caucasensis</name>
    <dbReference type="NCBI Taxonomy" id="2512215"/>
    <lineage>
        <taxon>Bacteria</taxon>
        <taxon>Bacillati</taxon>
        <taxon>Actinomycetota</taxon>
        <taxon>Actinomycetes</taxon>
        <taxon>Propionibacteriales</taxon>
        <taxon>Kribbellaceae</taxon>
        <taxon>Kribbella</taxon>
    </lineage>
</organism>
<dbReference type="RefSeq" id="WP_133799936.1">
    <property type="nucleotide sequence ID" value="NZ_SNWQ01000004.1"/>
</dbReference>
<dbReference type="PROSITE" id="PS51318">
    <property type="entry name" value="TAT"/>
    <property type="match status" value="1"/>
</dbReference>
<sequence length="158" mass="15942">MAEKTIERRRLLHGAGAAAGGAAVVGMGVMAAQPAAASGGSGTLEGSWLVDVQQPDGSTLVSVGSFADGGVAITHDISPAGPPFTGSWAQHSHQWRATLWSGFPGEGGPGTPGPTARLRLRGEVRADQVSGTFTFTIFVPGADPESISGTFTGSRIEA</sequence>
<evidence type="ECO:0000313" key="2">
    <source>
        <dbReference type="Proteomes" id="UP000295388"/>
    </source>
</evidence>
<name>A0A4R6KLT0_9ACTN</name>
<dbReference type="InterPro" id="IPR006311">
    <property type="entry name" value="TAT_signal"/>
</dbReference>
<dbReference type="AlphaFoldDB" id="A0A4R6KLT0"/>
<accession>A0A4R6KLT0</accession>
<proteinExistence type="predicted"/>
<evidence type="ECO:0000313" key="1">
    <source>
        <dbReference type="EMBL" id="TDO50756.1"/>
    </source>
</evidence>
<dbReference type="OrthoDB" id="3831041at2"/>
<keyword evidence="2" id="KW-1185">Reference proteome</keyword>